<feature type="region of interest" description="Disordered" evidence="1">
    <location>
        <begin position="144"/>
        <end position="172"/>
    </location>
</feature>
<name>A0A845G539_9BURK</name>
<dbReference type="Proteomes" id="UP000470302">
    <property type="component" value="Unassembled WGS sequence"/>
</dbReference>
<organism evidence="3 4">
    <name type="scientific">Duganella vulcania</name>
    <dbReference type="NCBI Taxonomy" id="2692166"/>
    <lineage>
        <taxon>Bacteria</taxon>
        <taxon>Pseudomonadati</taxon>
        <taxon>Pseudomonadota</taxon>
        <taxon>Betaproteobacteria</taxon>
        <taxon>Burkholderiales</taxon>
        <taxon>Oxalobacteraceae</taxon>
        <taxon>Telluria group</taxon>
        <taxon>Duganella</taxon>
    </lineage>
</organism>
<evidence type="ECO:0000313" key="4">
    <source>
        <dbReference type="Proteomes" id="UP000470302"/>
    </source>
</evidence>
<keyword evidence="2" id="KW-1133">Transmembrane helix</keyword>
<evidence type="ECO:0000256" key="1">
    <source>
        <dbReference type="SAM" id="MobiDB-lite"/>
    </source>
</evidence>
<evidence type="ECO:0000256" key="2">
    <source>
        <dbReference type="SAM" id="Phobius"/>
    </source>
</evidence>
<keyword evidence="2" id="KW-0472">Membrane</keyword>
<comment type="caution">
    <text evidence="3">The sequence shown here is derived from an EMBL/GenBank/DDBJ whole genome shotgun (WGS) entry which is preliminary data.</text>
</comment>
<protein>
    <recommendedName>
        <fullName evidence="5">PA14 domain-containing protein</fullName>
    </recommendedName>
</protein>
<sequence length="477" mass="53160">MKFGFVDVSQLLRRHMAALSKRHRFILVSLSVHAALISLCYYFGSYRIELARQQDLVRAGAELSRQSSTEKRVLDMKQIADLLEQSGRDHASSDTAGDQTSFSATSLPKTPAELLEQARQLSKSIAEVEQRLKADELARIEGIPKDQARKQLDATAPKQAPASAPAADAKPEQLAKEIEQLAARARAALVQRQQDLRRRVDGVAVQSPESTSGDAYGGGRHPDAVRKGTGGELPSDGPLSTTPGGNDSLAVERIGKFINRDLALPRHVSGWYRRSGERIFNPGGGEIPMVDAGALHKAVGRMLGRGGEFADRVYVNSWYLIGPFEGKHGRGLFANYRYPPEDGVVLDAAYAGKDSRVVKWRYFNADSYPLVPPDFAEDAVYYGYTELMLDREQDLTMWIGADDDAQVWLNDEQVWVGGNINKMSLWRALYDTQNTYARDFNMTEGKRRVRFKKGRNKLFFKLANGPLRMYFSLVLTK</sequence>
<dbReference type="AlphaFoldDB" id="A0A845G539"/>
<reference evidence="3 4" key="1">
    <citation type="submission" date="2020-01" db="EMBL/GenBank/DDBJ databases">
        <title>Novel species isolated from a subtropical stream in China.</title>
        <authorList>
            <person name="Lu H."/>
        </authorList>
    </citation>
    <scope>NUCLEOTIDE SEQUENCE [LARGE SCALE GENOMIC DNA]</scope>
    <source>
        <strain evidence="3 4">FT82W</strain>
    </source>
</reference>
<dbReference type="RefSeq" id="WP_161096941.1">
    <property type="nucleotide sequence ID" value="NZ_WWCW01000032.1"/>
</dbReference>
<gene>
    <name evidence="3" type="ORF">GTP91_11675</name>
</gene>
<dbReference type="EMBL" id="WWCW01000032">
    <property type="protein sequence ID" value="MYM87838.1"/>
    <property type="molecule type" value="Genomic_DNA"/>
</dbReference>
<feature type="compositionally biased region" description="Polar residues" evidence="1">
    <location>
        <begin position="93"/>
        <end position="107"/>
    </location>
</feature>
<feature type="transmembrane region" description="Helical" evidence="2">
    <location>
        <begin position="25"/>
        <end position="44"/>
    </location>
</feature>
<accession>A0A845G539</accession>
<keyword evidence="2" id="KW-0812">Transmembrane</keyword>
<feature type="region of interest" description="Disordered" evidence="1">
    <location>
        <begin position="197"/>
        <end position="246"/>
    </location>
</feature>
<feature type="compositionally biased region" description="Low complexity" evidence="1">
    <location>
        <begin position="153"/>
        <end position="168"/>
    </location>
</feature>
<evidence type="ECO:0008006" key="5">
    <source>
        <dbReference type="Google" id="ProtNLM"/>
    </source>
</evidence>
<evidence type="ECO:0000313" key="3">
    <source>
        <dbReference type="EMBL" id="MYM87838.1"/>
    </source>
</evidence>
<proteinExistence type="predicted"/>
<feature type="region of interest" description="Disordered" evidence="1">
    <location>
        <begin position="86"/>
        <end position="107"/>
    </location>
</feature>